<keyword evidence="1" id="KW-0805">Transcription regulation</keyword>
<dbReference type="Pfam" id="PF01614">
    <property type="entry name" value="IclR_C"/>
    <property type="match status" value="1"/>
</dbReference>
<dbReference type="PROSITE" id="PS51078">
    <property type="entry name" value="ICLR_ED"/>
    <property type="match status" value="1"/>
</dbReference>
<comment type="caution">
    <text evidence="6">The sequence shown here is derived from an EMBL/GenBank/DDBJ whole genome shotgun (WGS) entry which is preliminary data.</text>
</comment>
<protein>
    <submittedName>
        <fullName evidence="6">Helix-turn-helix domain-containing protein</fullName>
    </submittedName>
</protein>
<dbReference type="InterPro" id="IPR050707">
    <property type="entry name" value="HTH_MetabolicPath_Reg"/>
</dbReference>
<dbReference type="InterPro" id="IPR029016">
    <property type="entry name" value="GAF-like_dom_sf"/>
</dbReference>
<dbReference type="Pfam" id="PF09339">
    <property type="entry name" value="HTH_IclR"/>
    <property type="match status" value="1"/>
</dbReference>
<dbReference type="GO" id="GO:0003677">
    <property type="term" value="F:DNA binding"/>
    <property type="evidence" value="ECO:0007669"/>
    <property type="project" value="UniProtKB-KW"/>
</dbReference>
<accession>A0A7K1UKW2</accession>
<dbReference type="SUPFAM" id="SSF46785">
    <property type="entry name" value="Winged helix' DNA-binding domain"/>
    <property type="match status" value="1"/>
</dbReference>
<dbReference type="AlphaFoldDB" id="A0A7K1UKW2"/>
<dbReference type="SUPFAM" id="SSF55781">
    <property type="entry name" value="GAF domain-like"/>
    <property type="match status" value="1"/>
</dbReference>
<dbReference type="InterPro" id="IPR005471">
    <property type="entry name" value="Tscrpt_reg_IclR_N"/>
</dbReference>
<keyword evidence="7" id="KW-1185">Reference proteome</keyword>
<dbReference type="OrthoDB" id="7274111at2"/>
<evidence type="ECO:0000313" key="7">
    <source>
        <dbReference type="Proteomes" id="UP000460157"/>
    </source>
</evidence>
<dbReference type="PROSITE" id="PS51077">
    <property type="entry name" value="HTH_ICLR"/>
    <property type="match status" value="1"/>
</dbReference>
<evidence type="ECO:0000256" key="2">
    <source>
        <dbReference type="ARBA" id="ARBA00023125"/>
    </source>
</evidence>
<proteinExistence type="predicted"/>
<dbReference type="PANTHER" id="PTHR30136:SF35">
    <property type="entry name" value="HTH-TYPE TRANSCRIPTIONAL REGULATOR RV1719"/>
    <property type="match status" value="1"/>
</dbReference>
<dbReference type="InterPro" id="IPR014757">
    <property type="entry name" value="Tscrpt_reg_IclR_C"/>
</dbReference>
<dbReference type="Gene3D" id="3.30.450.40">
    <property type="match status" value="2"/>
</dbReference>
<keyword evidence="2" id="KW-0238">DNA-binding</keyword>
<dbReference type="EMBL" id="WRPM01000069">
    <property type="protein sequence ID" value="MVT26641.1"/>
    <property type="molecule type" value="Genomic_DNA"/>
</dbReference>
<evidence type="ECO:0000313" key="6">
    <source>
        <dbReference type="EMBL" id="MVT26641.1"/>
    </source>
</evidence>
<dbReference type="Proteomes" id="UP000460157">
    <property type="component" value="Unassembled WGS sequence"/>
</dbReference>
<dbReference type="InterPro" id="IPR036388">
    <property type="entry name" value="WH-like_DNA-bd_sf"/>
</dbReference>
<evidence type="ECO:0000256" key="3">
    <source>
        <dbReference type="ARBA" id="ARBA00023163"/>
    </source>
</evidence>
<dbReference type="SMART" id="SM00346">
    <property type="entry name" value="HTH_ICLR"/>
    <property type="match status" value="1"/>
</dbReference>
<reference evidence="6 7" key="1">
    <citation type="submission" date="2019-12" db="EMBL/GenBank/DDBJ databases">
        <title>Nesterenkonia muleiensis sp. nov., a novel actinobacterium isolated from sap of Populus euphratica.</title>
        <authorList>
            <person name="Wang R."/>
        </authorList>
    </citation>
    <scope>NUCLEOTIDE SEQUENCE [LARGE SCALE GENOMIC DNA]</scope>
    <source>
        <strain evidence="6 7">F10</strain>
    </source>
</reference>
<dbReference type="PANTHER" id="PTHR30136">
    <property type="entry name" value="HELIX-TURN-HELIX TRANSCRIPTIONAL REGULATOR, ICLR FAMILY"/>
    <property type="match status" value="1"/>
</dbReference>
<evidence type="ECO:0000259" key="4">
    <source>
        <dbReference type="PROSITE" id="PS51077"/>
    </source>
</evidence>
<evidence type="ECO:0000259" key="5">
    <source>
        <dbReference type="PROSITE" id="PS51078"/>
    </source>
</evidence>
<dbReference type="Gene3D" id="1.10.10.10">
    <property type="entry name" value="Winged helix-like DNA-binding domain superfamily/Winged helix DNA-binding domain"/>
    <property type="match status" value="1"/>
</dbReference>
<organism evidence="6 7">
    <name type="scientific">Nesterenkonia alkaliphila</name>
    <dbReference type="NCBI Taxonomy" id="1463631"/>
    <lineage>
        <taxon>Bacteria</taxon>
        <taxon>Bacillati</taxon>
        <taxon>Actinomycetota</taxon>
        <taxon>Actinomycetes</taxon>
        <taxon>Micrococcales</taxon>
        <taxon>Micrococcaceae</taxon>
        <taxon>Nesterenkonia</taxon>
    </lineage>
</organism>
<evidence type="ECO:0000256" key="1">
    <source>
        <dbReference type="ARBA" id="ARBA00023015"/>
    </source>
</evidence>
<dbReference type="InterPro" id="IPR036390">
    <property type="entry name" value="WH_DNA-bd_sf"/>
</dbReference>
<feature type="domain" description="IclR-ED" evidence="5">
    <location>
        <begin position="84"/>
        <end position="233"/>
    </location>
</feature>
<dbReference type="GO" id="GO:0003700">
    <property type="term" value="F:DNA-binding transcription factor activity"/>
    <property type="evidence" value="ECO:0007669"/>
    <property type="project" value="TreeGrafter"/>
</dbReference>
<name>A0A7K1UKW2_9MICC</name>
<gene>
    <name evidence="6" type="ORF">GNZ21_09775</name>
</gene>
<feature type="domain" description="HTH iclR-type" evidence="4">
    <location>
        <begin position="23"/>
        <end position="83"/>
    </location>
</feature>
<sequence>MRQSVQCTAFTSDERKCMPESSTRTVQRALTLLAAVCEQGNASLAEAAREADLSASTALRLMRTLESSGFLARSEDGMFRPGPWLIRLGAKTFSREMLIPLSHEPMESVVDATGESVYLSVPGLHETAMYIAIVEGTFSVRHTNWVGRTVPMEGSAAGQVLRGETPETGYVVLQNTVEDDVTAICAPISAGGHVVAAMSTLVPTYRLDEQRQRACGIALVEATARVSEALGDE</sequence>
<keyword evidence="3" id="KW-0804">Transcription</keyword>
<dbReference type="GO" id="GO:0045892">
    <property type="term" value="P:negative regulation of DNA-templated transcription"/>
    <property type="evidence" value="ECO:0007669"/>
    <property type="project" value="TreeGrafter"/>
</dbReference>